<dbReference type="OrthoDB" id="2167788at2"/>
<dbReference type="InterPro" id="IPR016783">
    <property type="entry name" value="Biofilm_formation_YmcA"/>
</dbReference>
<evidence type="ECO:0000313" key="2">
    <source>
        <dbReference type="Proteomes" id="UP000480185"/>
    </source>
</evidence>
<dbReference type="SUPFAM" id="SSF158622">
    <property type="entry name" value="YheA/YmcA-like"/>
    <property type="match status" value="1"/>
</dbReference>
<dbReference type="Pfam" id="PF06133">
    <property type="entry name" value="Com_YlbF"/>
    <property type="match status" value="1"/>
</dbReference>
<dbReference type="InterPro" id="IPR023378">
    <property type="entry name" value="YheA/YmcA-like_dom_sf"/>
</dbReference>
<dbReference type="PANTHER" id="PTHR38448:SF1">
    <property type="entry name" value="YLBF FAMILY REGULATOR"/>
    <property type="match status" value="1"/>
</dbReference>
<dbReference type="RefSeq" id="WP_153727282.1">
    <property type="nucleotide sequence ID" value="NZ_WJNH01000002.1"/>
</dbReference>
<keyword evidence="2" id="KW-1185">Reference proteome</keyword>
<name>A0A6G1X2X0_9BACI</name>
<dbReference type="PIRSF" id="PIRSF021287">
    <property type="entry name" value="Biofilm_formation_YmcA"/>
    <property type="match status" value="1"/>
</dbReference>
<evidence type="ECO:0000313" key="1">
    <source>
        <dbReference type="EMBL" id="MRG85321.1"/>
    </source>
</evidence>
<dbReference type="PANTHER" id="PTHR38448">
    <property type="entry name" value="REGULATORY PROTEIN YLBF-RELATED"/>
    <property type="match status" value="1"/>
</dbReference>
<dbReference type="InterPro" id="IPR010368">
    <property type="entry name" value="Com_YlbF"/>
</dbReference>
<dbReference type="Gene3D" id="1.20.1500.10">
    <property type="entry name" value="YheA/YmcA-like"/>
    <property type="match status" value="1"/>
</dbReference>
<reference evidence="1 2" key="1">
    <citation type="submission" date="2019-11" db="EMBL/GenBank/DDBJ databases">
        <authorList>
            <person name="Li J."/>
        </authorList>
    </citation>
    <scope>NUCLEOTIDE SEQUENCE [LARGE SCALE GENOMIC DNA]</scope>
    <source>
        <strain evidence="1 2">J4</strain>
    </source>
</reference>
<organism evidence="1 2">
    <name type="scientific">Salinibacillus xinjiangensis</name>
    <dbReference type="NCBI Taxonomy" id="1229268"/>
    <lineage>
        <taxon>Bacteria</taxon>
        <taxon>Bacillati</taxon>
        <taxon>Bacillota</taxon>
        <taxon>Bacilli</taxon>
        <taxon>Bacillales</taxon>
        <taxon>Bacillaceae</taxon>
        <taxon>Salinibacillus</taxon>
    </lineage>
</organism>
<proteinExistence type="predicted"/>
<protein>
    <recommendedName>
        <fullName evidence="3">Master regulator for biofilm formation</fullName>
    </recommendedName>
</protein>
<evidence type="ECO:0008006" key="3">
    <source>
        <dbReference type="Google" id="ProtNLM"/>
    </source>
</evidence>
<dbReference type="InterPro" id="IPR052767">
    <property type="entry name" value="Bact_com_dev_regulator"/>
</dbReference>
<comment type="caution">
    <text evidence="1">The sequence shown here is derived from an EMBL/GenBank/DDBJ whole genome shotgun (WGS) entry which is preliminary data.</text>
</comment>
<dbReference type="AlphaFoldDB" id="A0A6G1X2X0"/>
<dbReference type="Proteomes" id="UP000480185">
    <property type="component" value="Unassembled WGS sequence"/>
</dbReference>
<gene>
    <name evidence="1" type="ORF">GH754_03150</name>
</gene>
<accession>A0A6G1X2X0</accession>
<dbReference type="EMBL" id="WJNH01000002">
    <property type="protein sequence ID" value="MRG85321.1"/>
    <property type="molecule type" value="Genomic_DNA"/>
</dbReference>
<sequence>MAEYTRKQVVDEANKLANMLANIEEIDRFKQIEEKLNNNERVQSLIRRIKAMQKQAVNLQHYGKKEAQEKAEKELDRMQAELDEIPIVAEFKEIQVTINDILQMISGTIAREVTNEIIRSTGGDVLTGQTKAQKENDQSCHH</sequence>